<dbReference type="EMBL" id="JANPWB010000002">
    <property type="protein sequence ID" value="KAJ1209079.1"/>
    <property type="molecule type" value="Genomic_DNA"/>
</dbReference>
<dbReference type="AlphaFoldDB" id="A0AAV7WAF6"/>
<keyword evidence="1" id="KW-0812">Transmembrane</keyword>
<keyword evidence="1" id="KW-1133">Transmembrane helix</keyword>
<accession>A0AAV7WAF6</accession>
<sequence length="81" mass="8652">MVLPVALAYRLQTRSSPAGFSAYVVLQRKARLNDASLACPWCCLAMCSVLFITRGAIALAVAWFPGYQGCVTLSSGAVRDP</sequence>
<protein>
    <submittedName>
        <fullName evidence="2">Uncharacterized protein</fullName>
    </submittedName>
</protein>
<evidence type="ECO:0000313" key="3">
    <source>
        <dbReference type="Proteomes" id="UP001066276"/>
    </source>
</evidence>
<keyword evidence="1" id="KW-0472">Membrane</keyword>
<evidence type="ECO:0000256" key="1">
    <source>
        <dbReference type="SAM" id="Phobius"/>
    </source>
</evidence>
<proteinExistence type="predicted"/>
<keyword evidence="3" id="KW-1185">Reference proteome</keyword>
<name>A0AAV7WAF6_PLEWA</name>
<dbReference type="Proteomes" id="UP001066276">
    <property type="component" value="Chromosome 1_2"/>
</dbReference>
<organism evidence="2 3">
    <name type="scientific">Pleurodeles waltl</name>
    <name type="common">Iberian ribbed newt</name>
    <dbReference type="NCBI Taxonomy" id="8319"/>
    <lineage>
        <taxon>Eukaryota</taxon>
        <taxon>Metazoa</taxon>
        <taxon>Chordata</taxon>
        <taxon>Craniata</taxon>
        <taxon>Vertebrata</taxon>
        <taxon>Euteleostomi</taxon>
        <taxon>Amphibia</taxon>
        <taxon>Batrachia</taxon>
        <taxon>Caudata</taxon>
        <taxon>Salamandroidea</taxon>
        <taxon>Salamandridae</taxon>
        <taxon>Pleurodelinae</taxon>
        <taxon>Pleurodeles</taxon>
    </lineage>
</organism>
<evidence type="ECO:0000313" key="2">
    <source>
        <dbReference type="EMBL" id="KAJ1209079.1"/>
    </source>
</evidence>
<gene>
    <name evidence="2" type="ORF">NDU88_004458</name>
</gene>
<comment type="caution">
    <text evidence="2">The sequence shown here is derived from an EMBL/GenBank/DDBJ whole genome shotgun (WGS) entry which is preliminary data.</text>
</comment>
<reference evidence="2" key="1">
    <citation type="journal article" date="2022" name="bioRxiv">
        <title>Sequencing and chromosome-scale assembly of the giantPleurodeles waltlgenome.</title>
        <authorList>
            <person name="Brown T."/>
            <person name="Elewa A."/>
            <person name="Iarovenko S."/>
            <person name="Subramanian E."/>
            <person name="Araus A.J."/>
            <person name="Petzold A."/>
            <person name="Susuki M."/>
            <person name="Suzuki K.-i.T."/>
            <person name="Hayashi T."/>
            <person name="Toyoda A."/>
            <person name="Oliveira C."/>
            <person name="Osipova E."/>
            <person name="Leigh N.D."/>
            <person name="Simon A."/>
            <person name="Yun M.H."/>
        </authorList>
    </citation>
    <scope>NUCLEOTIDE SEQUENCE</scope>
    <source>
        <strain evidence="2">20211129_DDA</strain>
        <tissue evidence="2">Liver</tissue>
    </source>
</reference>
<feature type="transmembrane region" description="Helical" evidence="1">
    <location>
        <begin position="37"/>
        <end position="64"/>
    </location>
</feature>